<reference evidence="3" key="1">
    <citation type="submission" date="2022-01" db="EMBL/GenBank/DDBJ databases">
        <title>Genome Sequence Resource for Two Populations of Ditylenchus destructor, the Migratory Endoparasitic Phytonematode.</title>
        <authorList>
            <person name="Zhang H."/>
            <person name="Lin R."/>
            <person name="Xie B."/>
        </authorList>
    </citation>
    <scope>NUCLEOTIDE SEQUENCE</scope>
    <source>
        <strain evidence="3">BazhouSP</strain>
    </source>
</reference>
<feature type="domain" description="VWFA" evidence="2">
    <location>
        <begin position="36"/>
        <end position="216"/>
    </location>
</feature>
<gene>
    <name evidence="3" type="ORF">DdX_00330</name>
</gene>
<comment type="caution">
    <text evidence="3">The sequence shown here is derived from an EMBL/GenBank/DDBJ whole genome shotgun (WGS) entry which is preliminary data.</text>
</comment>
<name>A0AAD4NJT8_9BILA</name>
<dbReference type="PANTHER" id="PTHR31024">
    <property type="entry name" value="C-TYPE LECTIN"/>
    <property type="match status" value="1"/>
</dbReference>
<evidence type="ECO:0000259" key="2">
    <source>
        <dbReference type="PROSITE" id="PS50234"/>
    </source>
</evidence>
<dbReference type="PROSITE" id="PS50234">
    <property type="entry name" value="VWFA"/>
    <property type="match status" value="1"/>
</dbReference>
<evidence type="ECO:0000313" key="4">
    <source>
        <dbReference type="Proteomes" id="UP001201812"/>
    </source>
</evidence>
<proteinExistence type="predicted"/>
<dbReference type="InterPro" id="IPR002035">
    <property type="entry name" value="VWF_A"/>
</dbReference>
<evidence type="ECO:0000259" key="1">
    <source>
        <dbReference type="PROSITE" id="PS50041"/>
    </source>
</evidence>
<dbReference type="Proteomes" id="UP001201812">
    <property type="component" value="Unassembled WGS sequence"/>
</dbReference>
<dbReference type="SMART" id="SM00034">
    <property type="entry name" value="CLECT"/>
    <property type="match status" value="1"/>
</dbReference>
<protein>
    <submittedName>
        <fullName evidence="3">Lectin c-type domain-containing protein</fullName>
    </submittedName>
</protein>
<dbReference type="PANTHER" id="PTHR31024:SF3">
    <property type="entry name" value="C-TYPE LECTIN-RELATED"/>
    <property type="match status" value="1"/>
</dbReference>
<dbReference type="Pfam" id="PF00059">
    <property type="entry name" value="Lectin_C"/>
    <property type="match status" value="1"/>
</dbReference>
<evidence type="ECO:0000313" key="3">
    <source>
        <dbReference type="EMBL" id="KAI1728170.1"/>
    </source>
</evidence>
<dbReference type="SUPFAM" id="SSF53300">
    <property type="entry name" value="vWA-like"/>
    <property type="match status" value="2"/>
</dbReference>
<feature type="domain" description="C-type lectin" evidence="1">
    <location>
        <begin position="483"/>
        <end position="611"/>
    </location>
</feature>
<dbReference type="Gene3D" id="3.10.100.10">
    <property type="entry name" value="Mannose-Binding Protein A, subunit A"/>
    <property type="match status" value="1"/>
</dbReference>
<dbReference type="InterPro" id="IPR016187">
    <property type="entry name" value="CTDL_fold"/>
</dbReference>
<accession>A0AAD4NJT8</accession>
<organism evidence="3 4">
    <name type="scientific">Ditylenchus destructor</name>
    <dbReference type="NCBI Taxonomy" id="166010"/>
    <lineage>
        <taxon>Eukaryota</taxon>
        <taxon>Metazoa</taxon>
        <taxon>Ecdysozoa</taxon>
        <taxon>Nematoda</taxon>
        <taxon>Chromadorea</taxon>
        <taxon>Rhabditida</taxon>
        <taxon>Tylenchina</taxon>
        <taxon>Tylenchomorpha</taxon>
        <taxon>Sphaerularioidea</taxon>
        <taxon>Anguinidae</taxon>
        <taxon>Anguininae</taxon>
        <taxon>Ditylenchus</taxon>
    </lineage>
</organism>
<keyword evidence="4" id="KW-1185">Reference proteome</keyword>
<dbReference type="CDD" id="cd00037">
    <property type="entry name" value="CLECT"/>
    <property type="match status" value="1"/>
</dbReference>
<dbReference type="Pfam" id="PF00092">
    <property type="entry name" value="VWA"/>
    <property type="match status" value="1"/>
</dbReference>
<dbReference type="Gene3D" id="3.40.50.410">
    <property type="entry name" value="von Willebrand factor, type A domain"/>
    <property type="match status" value="1"/>
</dbReference>
<dbReference type="InterPro" id="IPR001304">
    <property type="entry name" value="C-type_lectin-like"/>
</dbReference>
<dbReference type="AlphaFoldDB" id="A0AAD4NJT8"/>
<dbReference type="PROSITE" id="PS50041">
    <property type="entry name" value="C_TYPE_LECTIN_2"/>
    <property type="match status" value="1"/>
</dbReference>
<dbReference type="InterPro" id="IPR016186">
    <property type="entry name" value="C-type_lectin-like/link_sf"/>
</dbReference>
<dbReference type="SUPFAM" id="SSF56436">
    <property type="entry name" value="C-type lectin-like"/>
    <property type="match status" value="1"/>
</dbReference>
<dbReference type="EMBL" id="JAKKPZ010000001">
    <property type="protein sequence ID" value="KAI1728170.1"/>
    <property type="molecule type" value="Genomic_DNA"/>
</dbReference>
<dbReference type="InterPro" id="IPR036465">
    <property type="entry name" value="vWFA_dom_sf"/>
</dbReference>
<sequence length="622" mass="68438">MTQILLDYELNKLDNDLKLHLHCDSLDLSNKPLSADLTFSVDGTSNVVSNANFNAILRWILNYIVQNAKISQVDLAIALQVVTDNATTSDYSYYSSDICQEIKNNFLHPGADMPTGPSTYKVLNNYLLSSKQYGRAGYPQTLVLITAAQNDSILNAVEIANVVRQSGSQLLVIGVGQNDTSESNFLYQLSDKVKLSSQLDFDSSKTTFAKWVIDEVNTTKVVSPPSKPFWRPDAAKSLTDAIGSPCSTNFFQSDMSVDILIDTTIADGELGDLGIYLADILSGLHLDGNATNSSCVGLIKYDTASATYMRSLDTCATYDDLFEQLSDLASIATTDDNSHPDLLKALNMSLTDYKISPPTKYRLLLVTNQAYKFSDEKSIQDLAEQLKQLKVFIVTVDYSSDSEESDNSSIQLFRTNKIKSSTETSLSTTRLLQSICSGEQSFSKNDTDLETLITNTFAYTNCQCPKSLTQLTLLNPQTKHKALFGDCLQGITDSYTAYSAEKQCEALGGSLLSLTSKEKLDFVHNRIVKTQLAGVDAYWIGLTLRPMDNALNWYYYDRLNLPVGNNNKLVPDASNANATSYCGKVSVNAQSKGGPKIEFASCNTQLPFVCQIHAFDADHRLS</sequence>